<dbReference type="GO" id="GO:0031707">
    <property type="term" value="F:endothelin A receptor binding"/>
    <property type="evidence" value="ECO:0007669"/>
    <property type="project" value="TreeGrafter"/>
</dbReference>
<accession>A0A3Q2C7N4</accession>
<proteinExistence type="inferred from homology"/>
<dbReference type="GO" id="GO:0003100">
    <property type="term" value="P:regulation of systemic arterial blood pressure by endothelin"/>
    <property type="evidence" value="ECO:0007669"/>
    <property type="project" value="TreeGrafter"/>
</dbReference>
<dbReference type="STRING" id="28743.ENSCVAP00000000652"/>
<dbReference type="PANTHER" id="PTHR13874:SF10">
    <property type="entry name" value="ENDOTHELIN-1"/>
    <property type="match status" value="1"/>
</dbReference>
<protein>
    <recommendedName>
        <fullName evidence="6">Endothelin-1</fullName>
    </recommendedName>
</protein>
<reference evidence="10" key="1">
    <citation type="submission" date="2025-08" db="UniProtKB">
        <authorList>
            <consortium name="Ensembl"/>
        </authorList>
    </citation>
    <scope>IDENTIFICATION</scope>
</reference>
<evidence type="ECO:0000256" key="7">
    <source>
        <dbReference type="ARBA" id="ARBA00046081"/>
    </source>
</evidence>
<dbReference type="GO" id="GO:0014826">
    <property type="term" value="P:vein smooth muscle contraction"/>
    <property type="evidence" value="ECO:0007669"/>
    <property type="project" value="TreeGrafter"/>
</dbReference>
<evidence type="ECO:0000313" key="10">
    <source>
        <dbReference type="Ensembl" id="ENSCVAP00000000652.1"/>
    </source>
</evidence>
<dbReference type="SMART" id="SM00272">
    <property type="entry name" value="END"/>
    <property type="match status" value="2"/>
</dbReference>
<dbReference type="GO" id="GO:0019229">
    <property type="term" value="P:regulation of vasoconstriction"/>
    <property type="evidence" value="ECO:0007669"/>
    <property type="project" value="InterPro"/>
</dbReference>
<dbReference type="GO" id="GO:0006874">
    <property type="term" value="P:intracellular calcium ion homeostasis"/>
    <property type="evidence" value="ECO:0007669"/>
    <property type="project" value="TreeGrafter"/>
</dbReference>
<feature type="domain" description="Endothelin-like toxin" evidence="9">
    <location>
        <begin position="47"/>
        <end position="68"/>
    </location>
</feature>
<evidence type="ECO:0000256" key="4">
    <source>
        <dbReference type="ARBA" id="ARBA00022858"/>
    </source>
</evidence>
<keyword evidence="3" id="KW-0964">Secreted</keyword>
<dbReference type="InterPro" id="IPR001928">
    <property type="entry name" value="Endothln-like_toxin"/>
</dbReference>
<dbReference type="PRINTS" id="PR00365">
    <property type="entry name" value="ENDOTHELIN"/>
</dbReference>
<name>A0A3Q2C7N4_CYPVA</name>
<reference evidence="10" key="2">
    <citation type="submission" date="2025-09" db="UniProtKB">
        <authorList>
            <consortium name="Ensembl"/>
        </authorList>
    </citation>
    <scope>IDENTIFICATION</scope>
</reference>
<evidence type="ECO:0000259" key="9">
    <source>
        <dbReference type="SMART" id="SM00272"/>
    </source>
</evidence>
<organism evidence="10 11">
    <name type="scientific">Cyprinodon variegatus</name>
    <name type="common">Sheepshead minnow</name>
    <dbReference type="NCBI Taxonomy" id="28743"/>
    <lineage>
        <taxon>Eukaryota</taxon>
        <taxon>Metazoa</taxon>
        <taxon>Chordata</taxon>
        <taxon>Craniata</taxon>
        <taxon>Vertebrata</taxon>
        <taxon>Euteleostomi</taxon>
        <taxon>Actinopterygii</taxon>
        <taxon>Neopterygii</taxon>
        <taxon>Teleostei</taxon>
        <taxon>Neoteleostei</taxon>
        <taxon>Acanthomorphata</taxon>
        <taxon>Ovalentaria</taxon>
        <taxon>Atherinomorphae</taxon>
        <taxon>Cyprinodontiformes</taxon>
        <taxon>Cyprinodontidae</taxon>
        <taxon>Cyprinodon</taxon>
    </lineage>
</organism>
<sequence length="143" mass="15661">MDSKVWISVLSVTLSWIFCTGLSAPAAEPQSAAAAAARAQRHVRNKRCSCATFLDKECVYFCHLDIIWVNTPERVVSYGLGNAPRAKRALADTMATRSTPRCLCLRGNDSSCTNFCLRSETVEGARNRSPAHGRREDTGGPNR</sequence>
<evidence type="ECO:0000313" key="11">
    <source>
        <dbReference type="Proteomes" id="UP000265020"/>
    </source>
</evidence>
<keyword evidence="5" id="KW-0839">Vasoconstrictor</keyword>
<dbReference type="Pfam" id="PF00322">
    <property type="entry name" value="Endothelin"/>
    <property type="match status" value="1"/>
</dbReference>
<keyword evidence="11" id="KW-1185">Reference proteome</keyword>
<evidence type="ECO:0000256" key="8">
    <source>
        <dbReference type="SAM" id="SignalP"/>
    </source>
</evidence>
<comment type="subcellular location">
    <subcellularLocation>
        <location evidence="1">Secreted</location>
    </subcellularLocation>
</comment>
<feature type="signal peptide" evidence="8">
    <location>
        <begin position="1"/>
        <end position="23"/>
    </location>
</feature>
<feature type="domain" description="Endothelin-like toxin" evidence="9">
    <location>
        <begin position="101"/>
        <end position="122"/>
    </location>
</feature>
<dbReference type="Ensembl" id="ENSCVAT00000014703.1">
    <property type="protein sequence ID" value="ENSCVAP00000000652.1"/>
    <property type="gene ID" value="ENSCVAG00000000064.1"/>
</dbReference>
<evidence type="ECO:0000256" key="1">
    <source>
        <dbReference type="ARBA" id="ARBA00004613"/>
    </source>
</evidence>
<dbReference type="GO" id="GO:0005615">
    <property type="term" value="C:extracellular space"/>
    <property type="evidence" value="ECO:0007669"/>
    <property type="project" value="TreeGrafter"/>
</dbReference>
<evidence type="ECO:0000256" key="3">
    <source>
        <dbReference type="ARBA" id="ARBA00022525"/>
    </source>
</evidence>
<dbReference type="GO" id="GO:0005179">
    <property type="term" value="F:hormone activity"/>
    <property type="evidence" value="ECO:0007669"/>
    <property type="project" value="TreeGrafter"/>
</dbReference>
<dbReference type="InterPro" id="IPR020475">
    <property type="entry name" value="Endothelin"/>
</dbReference>
<comment type="function">
    <text evidence="7">Endothelins are endothelium-derived vasoconstrictor peptides. Probable ligand for G-protein coupled receptors EDNRA and EDNRB which activates PTK2B, BCAR1, BCAR3 and, GTPases RAP1 and RHOA cascade in glomerular mesangial cells. Also binds the DEAR/FBXW7-AS1 receptor. Promotes mesenteric arterial wall remodeling via activation of ROCK signaling and subsequent colocalization of NFATC3 with F-actin filaments. NFATC3 then translocates to the nucleus where it subsequently promotes the transcription of the smooth muscle hypertrophy and differentiation marker ACTA2.</text>
</comment>
<dbReference type="PROSITE" id="PS00270">
    <property type="entry name" value="ENDOTHELIN"/>
    <property type="match status" value="2"/>
</dbReference>
<comment type="similarity">
    <text evidence="2">Belongs to the endothelin/sarafotoxin family.</text>
</comment>
<dbReference type="AlphaFoldDB" id="A0A3Q2C7N4"/>
<evidence type="ECO:0000256" key="2">
    <source>
        <dbReference type="ARBA" id="ARBA00010959"/>
    </source>
</evidence>
<evidence type="ECO:0000256" key="5">
    <source>
        <dbReference type="ARBA" id="ARBA00023322"/>
    </source>
</evidence>
<evidence type="ECO:0000256" key="6">
    <source>
        <dbReference type="ARBA" id="ARBA00040197"/>
    </source>
</evidence>
<feature type="chain" id="PRO_5018598593" description="Endothelin-1" evidence="8">
    <location>
        <begin position="24"/>
        <end position="143"/>
    </location>
</feature>
<keyword evidence="8" id="KW-0732">Signal</keyword>
<dbReference type="GeneTree" id="ENSGT00950000183053"/>
<dbReference type="OMA" id="EKWPARR"/>
<dbReference type="Proteomes" id="UP000265020">
    <property type="component" value="Unassembled WGS sequence"/>
</dbReference>
<keyword evidence="4" id="KW-0838">Vasoactive</keyword>
<dbReference type="GO" id="GO:0031708">
    <property type="term" value="F:endothelin B receptor binding"/>
    <property type="evidence" value="ECO:0007669"/>
    <property type="project" value="TreeGrafter"/>
</dbReference>
<dbReference type="PANTHER" id="PTHR13874">
    <property type="entry name" value="ENDOTHELIN"/>
    <property type="match status" value="1"/>
</dbReference>
<dbReference type="InterPro" id="IPR019764">
    <property type="entry name" value="Endothelin_toxin_CS"/>
</dbReference>